<dbReference type="AlphaFoldDB" id="A0A1Q8I058"/>
<gene>
    <name evidence="1" type="ORF">BKH32_08310</name>
</gene>
<accession>A0A1Q8I058</accession>
<reference evidence="1 2" key="1">
    <citation type="submission" date="2016-12" db="EMBL/GenBank/DDBJ databases">
        <title>Genomic comparison of strains in the 'Actinomyces naeslundii' group.</title>
        <authorList>
            <person name="Mughal S.R."/>
            <person name="Do T."/>
            <person name="Gilbert S.C."/>
            <person name="Witherden E.A."/>
            <person name="Didelot X."/>
            <person name="Beighton D."/>
        </authorList>
    </citation>
    <scope>NUCLEOTIDE SEQUENCE [LARGE SCALE GENOMIC DNA]</scope>
    <source>
        <strain evidence="1 2">S64C</strain>
    </source>
</reference>
<protein>
    <submittedName>
        <fullName evidence="1">Uncharacterized protein</fullName>
    </submittedName>
</protein>
<evidence type="ECO:0000313" key="2">
    <source>
        <dbReference type="Proteomes" id="UP000185736"/>
    </source>
</evidence>
<dbReference type="Proteomes" id="UP000185736">
    <property type="component" value="Unassembled WGS sequence"/>
</dbReference>
<organism evidence="1 2">
    <name type="scientific">Actinomyces oris</name>
    <dbReference type="NCBI Taxonomy" id="544580"/>
    <lineage>
        <taxon>Bacteria</taxon>
        <taxon>Bacillati</taxon>
        <taxon>Actinomycetota</taxon>
        <taxon>Actinomycetes</taxon>
        <taxon>Actinomycetales</taxon>
        <taxon>Actinomycetaceae</taxon>
        <taxon>Actinomyces</taxon>
    </lineage>
</organism>
<dbReference type="EMBL" id="MSGO01000036">
    <property type="protein sequence ID" value="OLL14470.1"/>
    <property type="molecule type" value="Genomic_DNA"/>
</dbReference>
<evidence type="ECO:0000313" key="1">
    <source>
        <dbReference type="EMBL" id="OLL14470.1"/>
    </source>
</evidence>
<sequence>MQQSIIFLMREVLTWLKIKVCFLTERGILLERLCLSMIMVTLCLLTRKVVLCLLSTGRVSLFRCI</sequence>
<comment type="caution">
    <text evidence="1">The sequence shown here is derived from an EMBL/GenBank/DDBJ whole genome shotgun (WGS) entry which is preliminary data.</text>
</comment>
<proteinExistence type="predicted"/>
<name>A0A1Q8I058_9ACTO</name>